<organism evidence="2 3">
    <name type="scientific">Eragrostis curvula</name>
    <name type="common">weeping love grass</name>
    <dbReference type="NCBI Taxonomy" id="38414"/>
    <lineage>
        <taxon>Eukaryota</taxon>
        <taxon>Viridiplantae</taxon>
        <taxon>Streptophyta</taxon>
        <taxon>Embryophyta</taxon>
        <taxon>Tracheophyta</taxon>
        <taxon>Spermatophyta</taxon>
        <taxon>Magnoliopsida</taxon>
        <taxon>Liliopsida</taxon>
        <taxon>Poales</taxon>
        <taxon>Poaceae</taxon>
        <taxon>PACMAD clade</taxon>
        <taxon>Chloridoideae</taxon>
        <taxon>Eragrostideae</taxon>
        <taxon>Eragrostidinae</taxon>
        <taxon>Eragrostis</taxon>
    </lineage>
</organism>
<evidence type="ECO:0000256" key="1">
    <source>
        <dbReference type="SAM" id="MobiDB-lite"/>
    </source>
</evidence>
<feature type="compositionally biased region" description="Basic and acidic residues" evidence="1">
    <location>
        <begin position="93"/>
        <end position="106"/>
    </location>
</feature>
<proteinExistence type="predicted"/>
<accession>A0A5J9URM6</accession>
<feature type="region of interest" description="Disordered" evidence="1">
    <location>
        <begin position="90"/>
        <end position="122"/>
    </location>
</feature>
<dbReference type="EMBL" id="RWGY01000013">
    <property type="protein sequence ID" value="TVU26236.1"/>
    <property type="molecule type" value="Genomic_DNA"/>
</dbReference>
<sequence length="122" mass="13570">MPCSACGCACGAVAEAEGEALREEELDAPLLDLETGPGQNHSPPPEITGKPDGERALERAAWRIVKCTLRACEPYLKRCMPSLINFSSQYTEQTKRNSRDETEEQNRGTVEMKQSKTKGQWR</sequence>
<evidence type="ECO:0000313" key="3">
    <source>
        <dbReference type="Proteomes" id="UP000324897"/>
    </source>
</evidence>
<comment type="caution">
    <text evidence="2">The sequence shown here is derived from an EMBL/GenBank/DDBJ whole genome shotgun (WGS) entry which is preliminary data.</text>
</comment>
<gene>
    <name evidence="2" type="ORF">EJB05_28773</name>
</gene>
<evidence type="ECO:0000313" key="2">
    <source>
        <dbReference type="EMBL" id="TVU26236.1"/>
    </source>
</evidence>
<dbReference type="Gramene" id="TVU26236">
    <property type="protein sequence ID" value="TVU26236"/>
    <property type="gene ID" value="EJB05_28773"/>
</dbReference>
<dbReference type="Proteomes" id="UP000324897">
    <property type="component" value="Chromosome 2"/>
</dbReference>
<feature type="region of interest" description="Disordered" evidence="1">
    <location>
        <begin position="21"/>
        <end position="53"/>
    </location>
</feature>
<name>A0A5J9URM6_9POAL</name>
<keyword evidence="3" id="KW-1185">Reference proteome</keyword>
<protein>
    <submittedName>
        <fullName evidence="2">Uncharacterized protein</fullName>
    </submittedName>
</protein>
<reference evidence="2 3" key="1">
    <citation type="journal article" date="2019" name="Sci. Rep.">
        <title>A high-quality genome of Eragrostis curvula grass provides insights into Poaceae evolution and supports new strategies to enhance forage quality.</title>
        <authorList>
            <person name="Carballo J."/>
            <person name="Santos B.A.C.M."/>
            <person name="Zappacosta D."/>
            <person name="Garbus I."/>
            <person name="Selva J.P."/>
            <person name="Gallo C.A."/>
            <person name="Diaz A."/>
            <person name="Albertini E."/>
            <person name="Caccamo M."/>
            <person name="Echenique V."/>
        </authorList>
    </citation>
    <scope>NUCLEOTIDE SEQUENCE [LARGE SCALE GENOMIC DNA]</scope>
    <source>
        <strain evidence="3">cv. Victoria</strain>
        <tissue evidence="2">Leaf</tissue>
    </source>
</reference>
<dbReference type="AlphaFoldDB" id="A0A5J9URM6"/>